<dbReference type="Gene3D" id="3.30.43.10">
    <property type="entry name" value="Uridine Diphospho-n-acetylenolpyruvylglucosamine Reductase, domain 2"/>
    <property type="match status" value="1"/>
</dbReference>
<name>A0A0C2X925_SERVB</name>
<dbReference type="EMBL" id="KN824312">
    <property type="protein sequence ID" value="KIM25712.1"/>
    <property type="molecule type" value="Genomic_DNA"/>
</dbReference>
<protein>
    <recommendedName>
        <fullName evidence="1">Berberine/berberine-like domain-containing protein</fullName>
    </recommendedName>
</protein>
<dbReference type="SUPFAM" id="SSF56176">
    <property type="entry name" value="FAD-binding/transporter-associated domain-like"/>
    <property type="match status" value="1"/>
</dbReference>
<sequence>MFDIRSNEFKTCLLAAGFTGDLVLSGDADYASYLVRFAKNSQKNAALVAFVKSAEDVSRIIKIFKSNGLLNPTFTETANSKSTGGARTLYAGNYPRLQDVKRKYDPDMMFKSWYPIRPLTAEA</sequence>
<evidence type="ECO:0000313" key="3">
    <source>
        <dbReference type="Proteomes" id="UP000054097"/>
    </source>
</evidence>
<dbReference type="OrthoDB" id="9983560at2759"/>
<reference evidence="3" key="2">
    <citation type="submission" date="2015-01" db="EMBL/GenBank/DDBJ databases">
        <title>Evolutionary Origins and Diversification of the Mycorrhizal Mutualists.</title>
        <authorList>
            <consortium name="DOE Joint Genome Institute"/>
            <consortium name="Mycorrhizal Genomics Consortium"/>
            <person name="Kohler A."/>
            <person name="Kuo A."/>
            <person name="Nagy L.G."/>
            <person name="Floudas D."/>
            <person name="Copeland A."/>
            <person name="Barry K.W."/>
            <person name="Cichocki N."/>
            <person name="Veneault-Fourrey C."/>
            <person name="LaButti K."/>
            <person name="Lindquist E.A."/>
            <person name="Lipzen A."/>
            <person name="Lundell T."/>
            <person name="Morin E."/>
            <person name="Murat C."/>
            <person name="Riley R."/>
            <person name="Ohm R."/>
            <person name="Sun H."/>
            <person name="Tunlid A."/>
            <person name="Henrissat B."/>
            <person name="Grigoriev I.V."/>
            <person name="Hibbett D.S."/>
            <person name="Martin F."/>
        </authorList>
    </citation>
    <scope>NUCLEOTIDE SEQUENCE [LARGE SCALE GENOMIC DNA]</scope>
    <source>
        <strain evidence="3">MAFF 305830</strain>
    </source>
</reference>
<accession>A0A0C2X925</accession>
<reference evidence="2 3" key="1">
    <citation type="submission" date="2014-04" db="EMBL/GenBank/DDBJ databases">
        <authorList>
            <consortium name="DOE Joint Genome Institute"/>
            <person name="Kuo A."/>
            <person name="Zuccaro A."/>
            <person name="Kohler A."/>
            <person name="Nagy L.G."/>
            <person name="Floudas D."/>
            <person name="Copeland A."/>
            <person name="Barry K.W."/>
            <person name="Cichocki N."/>
            <person name="Veneault-Fourrey C."/>
            <person name="LaButti K."/>
            <person name="Lindquist E.A."/>
            <person name="Lipzen A."/>
            <person name="Lundell T."/>
            <person name="Morin E."/>
            <person name="Murat C."/>
            <person name="Sun H."/>
            <person name="Tunlid A."/>
            <person name="Henrissat B."/>
            <person name="Grigoriev I.V."/>
            <person name="Hibbett D.S."/>
            <person name="Martin F."/>
            <person name="Nordberg H.P."/>
            <person name="Cantor M.N."/>
            <person name="Hua S.X."/>
        </authorList>
    </citation>
    <scope>NUCLEOTIDE SEQUENCE [LARGE SCALE GENOMIC DNA]</scope>
    <source>
        <strain evidence="2 3">MAFF 305830</strain>
    </source>
</reference>
<dbReference type="HOGENOM" id="CLU_2016628_0_0_1"/>
<evidence type="ECO:0000313" key="2">
    <source>
        <dbReference type="EMBL" id="KIM25712.1"/>
    </source>
</evidence>
<dbReference type="GO" id="GO:0050660">
    <property type="term" value="F:flavin adenine dinucleotide binding"/>
    <property type="evidence" value="ECO:0007669"/>
    <property type="project" value="InterPro"/>
</dbReference>
<dbReference type="InterPro" id="IPR012951">
    <property type="entry name" value="BBE"/>
</dbReference>
<proteinExistence type="predicted"/>
<dbReference type="Pfam" id="PF08031">
    <property type="entry name" value="BBE"/>
    <property type="match status" value="1"/>
</dbReference>
<dbReference type="GO" id="GO:0016491">
    <property type="term" value="F:oxidoreductase activity"/>
    <property type="evidence" value="ECO:0007669"/>
    <property type="project" value="InterPro"/>
</dbReference>
<keyword evidence="3" id="KW-1185">Reference proteome</keyword>
<evidence type="ECO:0000259" key="1">
    <source>
        <dbReference type="Pfam" id="PF08031"/>
    </source>
</evidence>
<dbReference type="InterPro" id="IPR016167">
    <property type="entry name" value="FAD-bd_PCMH_sub1"/>
</dbReference>
<dbReference type="Proteomes" id="UP000054097">
    <property type="component" value="Unassembled WGS sequence"/>
</dbReference>
<dbReference type="InterPro" id="IPR036318">
    <property type="entry name" value="FAD-bd_PCMH-like_sf"/>
</dbReference>
<organism evidence="2 3">
    <name type="scientific">Serendipita vermifera MAFF 305830</name>
    <dbReference type="NCBI Taxonomy" id="933852"/>
    <lineage>
        <taxon>Eukaryota</taxon>
        <taxon>Fungi</taxon>
        <taxon>Dikarya</taxon>
        <taxon>Basidiomycota</taxon>
        <taxon>Agaricomycotina</taxon>
        <taxon>Agaricomycetes</taxon>
        <taxon>Sebacinales</taxon>
        <taxon>Serendipitaceae</taxon>
        <taxon>Serendipita</taxon>
    </lineage>
</organism>
<gene>
    <name evidence="2" type="ORF">M408DRAFT_26037</name>
</gene>
<dbReference type="AlphaFoldDB" id="A0A0C2X925"/>
<feature type="domain" description="Berberine/berberine-like" evidence="1">
    <location>
        <begin position="87"/>
        <end position="112"/>
    </location>
</feature>